<dbReference type="AlphaFoldDB" id="A0A8J6XKR5"/>
<keyword evidence="1" id="KW-1133">Transmembrane helix</keyword>
<dbReference type="EMBL" id="JACXAE010000036">
    <property type="protein sequence ID" value="MBD2772222.1"/>
    <property type="molecule type" value="Genomic_DNA"/>
</dbReference>
<keyword evidence="1" id="KW-0812">Transmembrane</keyword>
<keyword evidence="1" id="KW-0472">Membrane</keyword>
<reference evidence="2" key="1">
    <citation type="submission" date="2020-09" db="EMBL/GenBank/DDBJ databases">
        <title>Iningainema tapete sp. nov. (Scytonemataceae, Cyanobacteria) from greenhouses in central Florida (USA) produces two types of nodularin with biosynthetic potential for microcystin-LR and anabaenopeptins.</title>
        <authorList>
            <person name="Berthold D.E."/>
            <person name="Lefler F.W."/>
            <person name="Huang I.-S."/>
            <person name="Abdulla H."/>
            <person name="Zimba P.V."/>
            <person name="Laughinghouse H.D. IV."/>
        </authorList>
    </citation>
    <scope>NUCLEOTIDE SEQUENCE</scope>
    <source>
        <strain evidence="2">BLCCT55</strain>
    </source>
</reference>
<organism evidence="2 3">
    <name type="scientific">Iningainema tapete BLCC-T55</name>
    <dbReference type="NCBI Taxonomy" id="2748662"/>
    <lineage>
        <taxon>Bacteria</taxon>
        <taxon>Bacillati</taxon>
        <taxon>Cyanobacteriota</taxon>
        <taxon>Cyanophyceae</taxon>
        <taxon>Nostocales</taxon>
        <taxon>Scytonemataceae</taxon>
        <taxon>Iningainema tapete</taxon>
    </lineage>
</organism>
<sequence>MIGIACLYLMTAIGILKKQKWAKTSSIIIFGLNIFGGLSSLSRLANQGNLNVAYQQGQVFGAALGLIISGLGLYTMTQNQAVKDYFSRS</sequence>
<dbReference type="RefSeq" id="WP_190826525.1">
    <property type="nucleotide sequence ID" value="NZ_CAWPPI010000036.1"/>
</dbReference>
<keyword evidence="3" id="KW-1185">Reference proteome</keyword>
<evidence type="ECO:0000313" key="3">
    <source>
        <dbReference type="Proteomes" id="UP000629098"/>
    </source>
</evidence>
<feature type="transmembrane region" description="Helical" evidence="1">
    <location>
        <begin position="57"/>
        <end position="76"/>
    </location>
</feature>
<comment type="caution">
    <text evidence="2">The sequence shown here is derived from an EMBL/GenBank/DDBJ whole genome shotgun (WGS) entry which is preliminary data.</text>
</comment>
<protein>
    <submittedName>
        <fullName evidence="2">Uncharacterized protein</fullName>
    </submittedName>
</protein>
<name>A0A8J6XKR5_9CYAN</name>
<feature type="transmembrane region" description="Helical" evidence="1">
    <location>
        <begin position="27"/>
        <end position="45"/>
    </location>
</feature>
<accession>A0A8J6XKR5</accession>
<evidence type="ECO:0000256" key="1">
    <source>
        <dbReference type="SAM" id="Phobius"/>
    </source>
</evidence>
<dbReference type="Proteomes" id="UP000629098">
    <property type="component" value="Unassembled WGS sequence"/>
</dbReference>
<gene>
    <name evidence="2" type="ORF">ICL16_09045</name>
</gene>
<proteinExistence type="predicted"/>
<evidence type="ECO:0000313" key="2">
    <source>
        <dbReference type="EMBL" id="MBD2772222.1"/>
    </source>
</evidence>